<accession>A0ACC0JV38</accession>
<dbReference type="Proteomes" id="UP001064048">
    <property type="component" value="Chromosome 3"/>
</dbReference>
<sequence length="541" mass="62246">MLHAMQGARAVRAARTMLRCRTGPLHRPAASLPRTLAEARNYKCYFLSKAMFFTLLLTALNVILPFVLAYGSRGFWLKSHTYFEQPVVHFTYDYLLVAETDDPSQPIVCGNDNYDHEENCAEILVEEYDSNRDGNYDILEFKLKLNLPPGRTIASVLLILGLDFQLKMVCPLHMQGLAVISKEFSLPSSGLIYYGDLRLYQTIHLPCMVNNIDTKYNHSLFNQLKDRQENAVDAIIRDYFIREAIVMTQTLHSRSQNSHTGTMHMNIRLRVPETEVLYKPSLLQELKWAWPQYLSIVAVFYWIFNKIKKFVFNNRLLMAWEVVTWKRNQPDETARWLEQHSSVVSGEKPHRFYNMERKYFWAWTDFQSYVDCMLVFSVIGAAVTYLLIGFAPFVELIGFMAVFTEAMLGAPQIAKNHQNKSTEGMSLSMVIMWTCGDIFKTAYFVMREAPTQFWVCGALQVSLDVVILIQMFFFRYGCTGTTRRRRDARGAVTSIGQRATYSTRHGPPAPQSPHSPSPSSRFRPSASQTPYDDSYSHTQTV</sequence>
<evidence type="ECO:0000313" key="2">
    <source>
        <dbReference type="Proteomes" id="UP001064048"/>
    </source>
</evidence>
<comment type="caution">
    <text evidence="1">The sequence shown here is derived from an EMBL/GenBank/DDBJ whole genome shotgun (WGS) entry which is preliminary data.</text>
</comment>
<protein>
    <submittedName>
        <fullName evidence="1">Uncharacterized protein</fullName>
    </submittedName>
</protein>
<name>A0ACC0JV38_CHOFU</name>
<gene>
    <name evidence="1" type="ORF">MSG28_002339</name>
</gene>
<dbReference type="EMBL" id="CM046103">
    <property type="protein sequence ID" value="KAI8428045.1"/>
    <property type="molecule type" value="Genomic_DNA"/>
</dbReference>
<keyword evidence="2" id="KW-1185">Reference proteome</keyword>
<evidence type="ECO:0000313" key="1">
    <source>
        <dbReference type="EMBL" id="KAI8428045.1"/>
    </source>
</evidence>
<reference evidence="1 2" key="1">
    <citation type="journal article" date="2022" name="Genome Biol. Evol.">
        <title>The Spruce Budworm Genome: Reconstructing the Evolutionary History of Antifreeze Proteins.</title>
        <authorList>
            <person name="Beliveau C."/>
            <person name="Gagne P."/>
            <person name="Picq S."/>
            <person name="Vernygora O."/>
            <person name="Keeling C.I."/>
            <person name="Pinkney K."/>
            <person name="Doucet D."/>
            <person name="Wen F."/>
            <person name="Johnston J.S."/>
            <person name="Maaroufi H."/>
            <person name="Boyle B."/>
            <person name="Laroche J."/>
            <person name="Dewar K."/>
            <person name="Juretic N."/>
            <person name="Blackburn G."/>
            <person name="Nisole A."/>
            <person name="Brunet B."/>
            <person name="Brandao M."/>
            <person name="Lumley L."/>
            <person name="Duan J."/>
            <person name="Quan G."/>
            <person name="Lucarotti C.J."/>
            <person name="Roe A.D."/>
            <person name="Sperling F.A.H."/>
            <person name="Levesque R.C."/>
            <person name="Cusson M."/>
        </authorList>
    </citation>
    <scope>NUCLEOTIDE SEQUENCE [LARGE SCALE GENOMIC DNA]</scope>
    <source>
        <strain evidence="1">Glfc:IPQL:Cfum</strain>
    </source>
</reference>
<proteinExistence type="predicted"/>
<organism evidence="1 2">
    <name type="scientific">Choristoneura fumiferana</name>
    <name type="common">Spruce budworm moth</name>
    <name type="synonym">Archips fumiferana</name>
    <dbReference type="NCBI Taxonomy" id="7141"/>
    <lineage>
        <taxon>Eukaryota</taxon>
        <taxon>Metazoa</taxon>
        <taxon>Ecdysozoa</taxon>
        <taxon>Arthropoda</taxon>
        <taxon>Hexapoda</taxon>
        <taxon>Insecta</taxon>
        <taxon>Pterygota</taxon>
        <taxon>Neoptera</taxon>
        <taxon>Endopterygota</taxon>
        <taxon>Lepidoptera</taxon>
        <taxon>Glossata</taxon>
        <taxon>Ditrysia</taxon>
        <taxon>Tortricoidea</taxon>
        <taxon>Tortricidae</taxon>
        <taxon>Tortricinae</taxon>
        <taxon>Choristoneura</taxon>
    </lineage>
</organism>